<feature type="signal peptide" evidence="3">
    <location>
        <begin position="1"/>
        <end position="17"/>
    </location>
</feature>
<dbReference type="VEuPathDB" id="FungiDB:SCHCODRAFT_02608895"/>
<dbReference type="OMA" id="NTHRRDA"/>
<name>D8PTV1_SCHCM</name>
<gene>
    <name evidence="4" type="ORF">SCHCODRAFT_104798</name>
</gene>
<dbReference type="eggNOG" id="ENOG502SVC1">
    <property type="taxonomic scope" value="Eukaryota"/>
</dbReference>
<evidence type="ECO:0000313" key="5">
    <source>
        <dbReference type="Proteomes" id="UP000007431"/>
    </source>
</evidence>
<evidence type="ECO:0000256" key="3">
    <source>
        <dbReference type="SAM" id="SignalP"/>
    </source>
</evidence>
<dbReference type="InParanoid" id="D8PTV1"/>
<keyword evidence="2" id="KW-0472">Membrane</keyword>
<keyword evidence="2" id="KW-1133">Transmembrane helix</keyword>
<dbReference type="HOGENOM" id="CLU_033917_1_0_1"/>
<feature type="compositionally biased region" description="Polar residues" evidence="1">
    <location>
        <begin position="424"/>
        <end position="434"/>
    </location>
</feature>
<feature type="chain" id="PRO_5003120268" evidence="3">
    <location>
        <begin position="18"/>
        <end position="539"/>
    </location>
</feature>
<dbReference type="Proteomes" id="UP000007431">
    <property type="component" value="Unassembled WGS sequence"/>
</dbReference>
<feature type="compositionally biased region" description="Polar residues" evidence="1">
    <location>
        <begin position="449"/>
        <end position="465"/>
    </location>
</feature>
<dbReference type="AlphaFoldDB" id="D8PTV1"/>
<accession>D8PTV1</accession>
<protein>
    <submittedName>
        <fullName evidence="4">Expressed protein</fullName>
    </submittedName>
</protein>
<organism evidence="5">
    <name type="scientific">Schizophyllum commune (strain H4-8 / FGSC 9210)</name>
    <name type="common">Split gill fungus</name>
    <dbReference type="NCBI Taxonomy" id="578458"/>
    <lineage>
        <taxon>Eukaryota</taxon>
        <taxon>Fungi</taxon>
        <taxon>Dikarya</taxon>
        <taxon>Basidiomycota</taxon>
        <taxon>Agaricomycotina</taxon>
        <taxon>Agaricomycetes</taxon>
        <taxon>Agaricomycetidae</taxon>
        <taxon>Agaricales</taxon>
        <taxon>Schizophyllaceae</taxon>
        <taxon>Schizophyllum</taxon>
    </lineage>
</organism>
<evidence type="ECO:0000256" key="1">
    <source>
        <dbReference type="SAM" id="MobiDB-lite"/>
    </source>
</evidence>
<feature type="region of interest" description="Disordered" evidence="1">
    <location>
        <begin position="369"/>
        <end position="539"/>
    </location>
</feature>
<feature type="non-terminal residue" evidence="4">
    <location>
        <position position="539"/>
    </location>
</feature>
<sequence>MMKRCARWPSIPVQSLASPLASLLSLSVSSPSALSPAGPSTSRLPPTSRSSSLVFAHSNLVRAIAVLLLQSFLVTRAEAFQWVFNTSQASTNLQVCDSFGVNVSASSLDEGYGDVGTGPYYMLAFPVNGTPTTQHIGDSVGQLSWTANHEPGTQLFLSVVDSNNATGGIPQSPYNIVAANGNTSCVPSSEETDFEVWSNLTSTTLETCQPWGLRIRGGSPPYTVYLMSLGATVITNATMGPDNDAYTYINRAGPGSQMIAGVSDKDGKWASGSPWVRTTGSTDVLCDGMQSSFGVASELDNPSSNKESESKSPAPLAIGLALGLGIPILLLGVFLFVRWQRRRGGMGSLADDPSLKPTAYFAPYAHSAATGPDSAAAGDRNRMDSMSKSGTGAYHDKGHDTTASPTSRRTEASADARFPPGLTLASSTRQSSKGSPVDTRSPVDLRGSPTATRSRTDASSPSDTRSPADLRSNPTSRTSGGDEHDGGTRYLLSLPADADPPSVDEVIIQHRDAGPQGQRVIRELPPPYTDLSEGGEETR</sequence>
<proteinExistence type="predicted"/>
<dbReference type="EMBL" id="GL377303">
    <property type="protein sequence ID" value="EFJ00649.1"/>
    <property type="molecule type" value="Genomic_DNA"/>
</dbReference>
<keyword evidence="2" id="KW-0812">Transmembrane</keyword>
<evidence type="ECO:0000256" key="2">
    <source>
        <dbReference type="SAM" id="Phobius"/>
    </source>
</evidence>
<keyword evidence="3" id="KW-0732">Signal</keyword>
<reference evidence="4 5" key="1">
    <citation type="journal article" date="2010" name="Nat. Biotechnol.">
        <title>Genome sequence of the model mushroom Schizophyllum commune.</title>
        <authorList>
            <person name="Ohm R.A."/>
            <person name="de Jong J.F."/>
            <person name="Lugones L.G."/>
            <person name="Aerts A."/>
            <person name="Kothe E."/>
            <person name="Stajich J.E."/>
            <person name="de Vries R.P."/>
            <person name="Record E."/>
            <person name="Levasseur A."/>
            <person name="Baker S.E."/>
            <person name="Bartholomew K.A."/>
            <person name="Coutinho P.M."/>
            <person name="Erdmann S."/>
            <person name="Fowler T.J."/>
            <person name="Gathman A.C."/>
            <person name="Lombard V."/>
            <person name="Henrissat B."/>
            <person name="Knabe N."/>
            <person name="Kuees U."/>
            <person name="Lilly W.W."/>
            <person name="Lindquist E."/>
            <person name="Lucas S."/>
            <person name="Magnuson J.K."/>
            <person name="Piumi F."/>
            <person name="Raudaskoski M."/>
            <person name="Salamov A."/>
            <person name="Schmutz J."/>
            <person name="Schwarze F.W.M.R."/>
            <person name="vanKuyk P.A."/>
            <person name="Horton J.S."/>
            <person name="Grigoriev I.V."/>
            <person name="Woesten H.A.B."/>
        </authorList>
    </citation>
    <scope>NUCLEOTIDE SEQUENCE [LARGE SCALE GENOMIC DNA]</scope>
    <source>
        <strain evidence="5">H4-8 / FGSC 9210</strain>
    </source>
</reference>
<keyword evidence="5" id="KW-1185">Reference proteome</keyword>
<feature type="transmembrane region" description="Helical" evidence="2">
    <location>
        <begin position="316"/>
        <end position="337"/>
    </location>
</feature>
<evidence type="ECO:0000313" key="4">
    <source>
        <dbReference type="EMBL" id="EFJ00649.1"/>
    </source>
</evidence>